<feature type="region of interest" description="Disordered" evidence="1">
    <location>
        <begin position="1"/>
        <end position="35"/>
    </location>
</feature>
<name>J7S2I6_HUIN7</name>
<feature type="region of interest" description="Disordered" evidence="1">
    <location>
        <begin position="198"/>
        <end position="254"/>
    </location>
</feature>
<dbReference type="OrthoDB" id="10263741at2759"/>
<organism evidence="2 3">
    <name type="scientific">Huiozyma naganishii (strain ATCC MYA-139 / BCRC 22969 / CBS 8797 / KCTC 17520 / NBRC 10181 / NCYC 3082 / Yp74L-3)</name>
    <name type="common">Yeast</name>
    <name type="synonym">Kazachstania naganishii</name>
    <dbReference type="NCBI Taxonomy" id="1071383"/>
    <lineage>
        <taxon>Eukaryota</taxon>
        <taxon>Fungi</taxon>
        <taxon>Dikarya</taxon>
        <taxon>Ascomycota</taxon>
        <taxon>Saccharomycotina</taxon>
        <taxon>Saccharomycetes</taxon>
        <taxon>Saccharomycetales</taxon>
        <taxon>Saccharomycetaceae</taxon>
        <taxon>Huiozyma</taxon>
    </lineage>
</organism>
<evidence type="ECO:0000313" key="3">
    <source>
        <dbReference type="Proteomes" id="UP000006310"/>
    </source>
</evidence>
<proteinExistence type="predicted"/>
<evidence type="ECO:0000313" key="2">
    <source>
        <dbReference type="EMBL" id="CCK72042.1"/>
    </source>
</evidence>
<accession>J7S2I6</accession>
<dbReference type="Proteomes" id="UP000006310">
    <property type="component" value="Chromosome 9"/>
</dbReference>
<dbReference type="RefSeq" id="XP_022466287.1">
    <property type="nucleotide sequence ID" value="XM_022609942.1"/>
</dbReference>
<gene>
    <name evidence="2" type="primary">KNAG0I02570</name>
    <name evidence="2" type="ordered locus">KNAG_0I02570</name>
</gene>
<keyword evidence="3" id="KW-1185">Reference proteome</keyword>
<feature type="compositionally biased region" description="Basic and acidic residues" evidence="1">
    <location>
        <begin position="139"/>
        <end position="154"/>
    </location>
</feature>
<evidence type="ECO:0008006" key="4">
    <source>
        <dbReference type="Google" id="ProtNLM"/>
    </source>
</evidence>
<dbReference type="STRING" id="1071383.J7S2I6"/>
<evidence type="ECO:0000256" key="1">
    <source>
        <dbReference type="SAM" id="MobiDB-lite"/>
    </source>
</evidence>
<feature type="region of interest" description="Disordered" evidence="1">
    <location>
        <begin position="130"/>
        <end position="179"/>
    </location>
</feature>
<sequence>MSRSASNSKFNAGLGMKSNGGGVPLNAGPKPSSAQLQTNQQVNPMRTIHPTSSYAPSYLIDLIPELGSYQQLLEAEKKLDVYLARKKVDLYQSISQWNNNSKQPQSSFSHYDKDQVRYLRIFVSNIAENQPWQQQQSKESTKEDATEKPEEKSTEPSWTLRIEGRLIDDTSGESPERAKFSSFIQDIAVDFKKIEVKQDEEREEEVTGASNSITTQNTQPDVSESFLNDGTTNNMQTQPDERQQPAEPKVPLAQPQEDTTQIIDAVEWHFDPKNPVEFDGLDVKRPGTENVDCTVTIQPKGVTGHQLEYSKELSSIIGKSRGSLHDAVYSLYKYILINNLLSSNGVLPTGGHLLDDESENKNGERTIVQLDDFLATLLPQDLQGADRDGDVNMTGDETAEPLQDSKKTMKLTEFLPLVNSHIHPISPIRLDYKVRVDKSSTYGEVVFDIEVPDIAGLQGNASGSANLPADGLQLLNALDDRNADLKPRFAEMDKQITTLQLQLNDTANKYQFFNKLAQNPVPFLQEYIESSANALKVLSGDEGFNEDTVRRSQFYKDNEAILFENLGTLLANGRI</sequence>
<dbReference type="SUPFAM" id="SSF47592">
    <property type="entry name" value="SWIB/MDM2 domain"/>
    <property type="match status" value="1"/>
</dbReference>
<dbReference type="AlphaFoldDB" id="J7S2I6"/>
<dbReference type="EMBL" id="HE978322">
    <property type="protein sequence ID" value="CCK72042.1"/>
    <property type="molecule type" value="Genomic_DNA"/>
</dbReference>
<dbReference type="GeneID" id="34527785"/>
<feature type="compositionally biased region" description="Polar residues" evidence="1">
    <location>
        <begin position="208"/>
        <end position="238"/>
    </location>
</feature>
<reference evidence="3" key="2">
    <citation type="submission" date="2012-08" db="EMBL/GenBank/DDBJ databases">
        <title>Genome sequence of Kazachstania naganishii.</title>
        <authorList>
            <person name="Gordon J.L."/>
            <person name="Armisen D."/>
            <person name="Proux-Wera E."/>
            <person name="OhEigeartaigh S.S."/>
            <person name="Byrne K.P."/>
            <person name="Wolfe K.H."/>
        </authorList>
    </citation>
    <scope>NUCLEOTIDE SEQUENCE [LARGE SCALE GENOMIC DNA]</scope>
    <source>
        <strain evidence="3">ATCC MYA-139 / BCRC 22969 / CBS 8797 / CCRC 22969 / KCTC 17520 / NBRC 10181 / NCYC 3082</strain>
    </source>
</reference>
<feature type="compositionally biased region" description="Polar residues" evidence="1">
    <location>
        <begin position="1"/>
        <end position="10"/>
    </location>
</feature>
<dbReference type="HOGENOM" id="CLU_032070_0_0_1"/>
<reference evidence="2 3" key="1">
    <citation type="journal article" date="2011" name="Proc. Natl. Acad. Sci. U.S.A.">
        <title>Evolutionary erosion of yeast sex chromosomes by mating-type switching accidents.</title>
        <authorList>
            <person name="Gordon J.L."/>
            <person name="Armisen D."/>
            <person name="Proux-Wera E."/>
            <person name="Oheigeartaigh S.S."/>
            <person name="Byrne K.P."/>
            <person name="Wolfe K.H."/>
        </authorList>
    </citation>
    <scope>NUCLEOTIDE SEQUENCE [LARGE SCALE GENOMIC DNA]</scope>
    <source>
        <strain evidence="3">ATCC MYA-139 / BCRC 22969 / CBS 8797 / CCRC 22969 / KCTC 17520 / NBRC 10181 / NCYC 3082</strain>
    </source>
</reference>
<dbReference type="OMA" id="IHLEHNI"/>
<dbReference type="eggNOG" id="KOG2570">
    <property type="taxonomic scope" value="Eukaryota"/>
</dbReference>
<dbReference type="InterPro" id="IPR036885">
    <property type="entry name" value="SWIB_MDM2_dom_sf"/>
</dbReference>
<dbReference type="KEGG" id="kng:KNAG_0I02570"/>
<protein>
    <recommendedName>
        <fullName evidence="4">DM2 domain-containing protein</fullName>
    </recommendedName>
</protein>
<dbReference type="PANTHER" id="PTHR13844">
    <property type="entry name" value="SWI/SNF-RELATED MATRIX-ASSOCIATED ACTIN-DEPENDENT REGULATOR OF CHROMATIN SUBFAMILY D"/>
    <property type="match status" value="1"/>
</dbReference>
<feature type="compositionally biased region" description="Basic and acidic residues" evidence="1">
    <location>
        <begin position="162"/>
        <end position="179"/>
    </location>
</feature>